<dbReference type="GO" id="GO:0005730">
    <property type="term" value="C:nucleolus"/>
    <property type="evidence" value="ECO:0007669"/>
    <property type="project" value="TreeGrafter"/>
</dbReference>
<feature type="region of interest" description="Disordered" evidence="11">
    <location>
        <begin position="19"/>
        <end position="50"/>
    </location>
</feature>
<feature type="domain" description="PARP-type" evidence="12">
    <location>
        <begin position="45"/>
        <end position="118"/>
    </location>
</feature>
<dbReference type="PROSITE" id="PS51977">
    <property type="entry name" value="WGR"/>
    <property type="match status" value="1"/>
</dbReference>
<evidence type="ECO:0000256" key="8">
    <source>
        <dbReference type="ARBA" id="ARBA00023027"/>
    </source>
</evidence>
<dbReference type="PANTHER" id="PTHR10459">
    <property type="entry name" value="DNA LIGASE"/>
    <property type="match status" value="1"/>
</dbReference>
<protein>
    <recommendedName>
        <fullName evidence="2">NAD(+) ADP-ribosyltransferase</fullName>
        <ecNumber evidence="2">2.4.2.30</ecNumber>
    </recommendedName>
</protein>
<dbReference type="GO" id="GO:0070212">
    <property type="term" value="P:protein poly-ADP-ribosylation"/>
    <property type="evidence" value="ECO:0007669"/>
    <property type="project" value="TreeGrafter"/>
</dbReference>
<feature type="compositionally biased region" description="Low complexity" evidence="11">
    <location>
        <begin position="689"/>
        <end position="712"/>
    </location>
</feature>
<evidence type="ECO:0000256" key="10">
    <source>
        <dbReference type="ARBA" id="ARBA00033987"/>
    </source>
</evidence>
<dbReference type="EC" id="2.4.2.30" evidence="2"/>
<dbReference type="Pfam" id="PF21989">
    <property type="entry name" value="RA_2"/>
    <property type="match status" value="1"/>
</dbReference>
<feature type="compositionally biased region" description="Polar residues" evidence="11">
    <location>
        <begin position="846"/>
        <end position="858"/>
    </location>
</feature>
<keyword evidence="3" id="KW-0328">Glycosyltransferase</keyword>
<dbReference type="GO" id="GO:0008270">
    <property type="term" value="F:zinc ion binding"/>
    <property type="evidence" value="ECO:0007669"/>
    <property type="project" value="UniProtKB-KW"/>
</dbReference>
<dbReference type="Gene3D" id="3.10.20.90">
    <property type="entry name" value="Phosphatidylinositol 3-kinase Catalytic Subunit, Chain A, domain 1"/>
    <property type="match status" value="1"/>
</dbReference>
<dbReference type="CDD" id="cd08001">
    <property type="entry name" value="WGR_PARP1_like"/>
    <property type="match status" value="1"/>
</dbReference>
<comment type="catalytic activity">
    <reaction evidence="10">
        <text>NAD(+) + (ADP-D-ribosyl)n-acceptor = nicotinamide + (ADP-D-ribosyl)n+1-acceptor + H(+).</text>
        <dbReference type="EC" id="2.4.2.30"/>
    </reaction>
</comment>
<dbReference type="SMART" id="SM00773">
    <property type="entry name" value="WGR"/>
    <property type="match status" value="1"/>
</dbReference>
<dbReference type="InterPro" id="IPR036957">
    <property type="entry name" value="Znf_PARP_sf"/>
</dbReference>
<evidence type="ECO:0000259" key="12">
    <source>
        <dbReference type="PROSITE" id="PS50064"/>
    </source>
</evidence>
<feature type="region of interest" description="Disordered" evidence="11">
    <location>
        <begin position="799"/>
        <end position="862"/>
    </location>
</feature>
<dbReference type="GO" id="GO:0003677">
    <property type="term" value="F:DNA binding"/>
    <property type="evidence" value="ECO:0007669"/>
    <property type="project" value="InterPro"/>
</dbReference>
<dbReference type="GO" id="GO:0003950">
    <property type="term" value="F:NAD+ poly-ADP-ribosyltransferase activity"/>
    <property type="evidence" value="ECO:0007669"/>
    <property type="project" value="UniProtKB-EC"/>
</dbReference>
<dbReference type="AlphaFoldDB" id="A0A914CD06"/>
<feature type="compositionally biased region" description="Polar residues" evidence="11">
    <location>
        <begin position="807"/>
        <end position="822"/>
    </location>
</feature>
<name>A0A914CD06_9BILA</name>
<dbReference type="Pfam" id="PF21728">
    <property type="entry name" value="PADR1_N"/>
    <property type="match status" value="1"/>
</dbReference>
<evidence type="ECO:0000313" key="14">
    <source>
        <dbReference type="Proteomes" id="UP000887540"/>
    </source>
</evidence>
<accession>A0A914CD06</accession>
<dbReference type="PROSITE" id="PS50064">
    <property type="entry name" value="ZF_PARP_2"/>
    <property type="match status" value="1"/>
</dbReference>
<dbReference type="GO" id="GO:0006302">
    <property type="term" value="P:double-strand break repair"/>
    <property type="evidence" value="ECO:0007669"/>
    <property type="project" value="TreeGrafter"/>
</dbReference>
<comment type="subcellular location">
    <subcellularLocation>
        <location evidence="1">Nucleus</location>
    </subcellularLocation>
</comment>
<evidence type="ECO:0000256" key="7">
    <source>
        <dbReference type="ARBA" id="ARBA00022833"/>
    </source>
</evidence>
<keyword evidence="8" id="KW-0520">NAD</keyword>
<proteinExistence type="predicted"/>
<keyword evidence="9" id="KW-0539">Nucleus</keyword>
<keyword evidence="7" id="KW-0862">Zinc</keyword>
<evidence type="ECO:0000256" key="5">
    <source>
        <dbReference type="ARBA" id="ARBA00022723"/>
    </source>
</evidence>
<sequence>MEWLQWADQEKIRVRIKAIQDEGTSPPISGSTENNENTSPKSAMPKVEHAKAGSGKCFKCKDKIGKGEMRIAYKASNYHPHCFKNLEVYQNGAEKVSGFEALNDEDKKAIQELLGKAAEKRAASEENGDGPPKKQKKAETEEDTPEMKQKLKEQSETLWEVRNQFLDNLSAQEMEALLESNGRHKTKGGIDPLLDQLVDCVVFGVPVKCSTCKKGILLFNSSGRTYQCSGNISEYTSCTFSIRNPERKLFKITKKMKEENEFLGTYKIPQMQERMYSAAMLKEVPVENIKLGPSTSGASKTQKSEPKVQKVLVKNGCTVDPSAEDSENLHVYIDKVEKFPWQATLGSADVLSNKNSFYKLQLLENDNKEIYYLFRSWGRVGTSIGGSKTESYFSNLDAAKVDFKKQFYDKTLNEWDNRKKFKKHPNGFAILEMDFDAKDDGKLQKLDVKSSKSNLAMPIKELLSTIFDIKRMTRALQEMEIDTDRTIVVPFMCCLNDRSTPFLSMPNFHCVHVFVIVNIQLFASLLSSDIEPRVEITQKEEGEEEKEEENSVNDRKSPAEKSLKLIVKENSGFALGTDRLSFDFAVPIEFHAEEFFGERSDPRYFGVNSEDLAENDFEEAMNSTGDSQGVVRRAPPPPAKPKLNIHQQRFIHSSGIPPPPNSTAIGTGGHTAISATPVDPLASSSTCRGPSSSVQAGAAQSPASSPFTPSSSSVVSETVQVRSAGQCIDRISGEEVALRTRPQVPPKPQIDLVRYSMANVKEELDLDTILGELLELENQLSSREGADQLFLGLPTLPTSTSHSSQLNQAATSTRKVQSNGSLTDDFPPPRVQTEFCISPDADSAYGDSSSTECSSGDTNRYRNSEISSADSYRGSLNTPSPQQASPKSVSAISVAGSQSACTSESTTTYNATQPNIQQHQLSSSDVKAAKIREALEKMKEAKIKKIYVKFFLHDGSTQGLLIDERWTVLDTMKKLTEKLNITLTAEHSIIEEYPELHF</sequence>
<keyword evidence="14" id="KW-1185">Reference proteome</keyword>
<feature type="region of interest" description="Disordered" evidence="11">
    <location>
        <begin position="868"/>
        <end position="887"/>
    </location>
</feature>
<keyword evidence="4" id="KW-0808">Transferase</keyword>
<feature type="domain" description="WGR" evidence="13">
    <location>
        <begin position="328"/>
        <end position="428"/>
    </location>
</feature>
<feature type="compositionally biased region" description="Acidic residues" evidence="11">
    <location>
        <begin position="541"/>
        <end position="551"/>
    </location>
</feature>
<dbReference type="Gene3D" id="2.20.25.630">
    <property type="match status" value="1"/>
</dbReference>
<dbReference type="SUPFAM" id="SSF54236">
    <property type="entry name" value="Ubiquitin-like"/>
    <property type="match status" value="1"/>
</dbReference>
<feature type="region of interest" description="Disordered" evidence="11">
    <location>
        <begin position="622"/>
        <end position="712"/>
    </location>
</feature>
<evidence type="ECO:0000256" key="11">
    <source>
        <dbReference type="SAM" id="MobiDB-lite"/>
    </source>
</evidence>
<dbReference type="SMART" id="SM01336">
    <property type="entry name" value="zf-PARP"/>
    <property type="match status" value="1"/>
</dbReference>
<dbReference type="Gene3D" id="1.10.20.130">
    <property type="match status" value="1"/>
</dbReference>
<dbReference type="SMART" id="SM01335">
    <property type="entry name" value="PADR1"/>
    <property type="match status" value="1"/>
</dbReference>
<feature type="compositionally biased region" description="Polar residues" evidence="11">
    <location>
        <begin position="22"/>
        <end position="41"/>
    </location>
</feature>
<dbReference type="SUPFAM" id="SSF57716">
    <property type="entry name" value="Glucocorticoid receptor-like (DNA-binding domain)"/>
    <property type="match status" value="1"/>
</dbReference>
<dbReference type="InterPro" id="IPR049296">
    <property type="entry name" value="PARP1-like_PADR1_N"/>
</dbReference>
<dbReference type="InterPro" id="IPR038650">
    <property type="entry name" value="PADR1_C_dom_sf"/>
</dbReference>
<reference evidence="15" key="1">
    <citation type="submission" date="2022-11" db="UniProtKB">
        <authorList>
            <consortium name="WormBaseParasite"/>
        </authorList>
    </citation>
    <scope>IDENTIFICATION</scope>
</reference>
<evidence type="ECO:0000256" key="4">
    <source>
        <dbReference type="ARBA" id="ARBA00022679"/>
    </source>
</evidence>
<evidence type="ECO:0000313" key="15">
    <source>
        <dbReference type="WBParaSite" id="ACRNAN_Path_795.g3001.t3"/>
    </source>
</evidence>
<dbReference type="Proteomes" id="UP000887540">
    <property type="component" value="Unplaced"/>
</dbReference>
<dbReference type="InterPro" id="IPR008893">
    <property type="entry name" value="WGR_domain"/>
</dbReference>
<feature type="region of interest" description="Disordered" evidence="11">
    <location>
        <begin position="116"/>
        <end position="153"/>
    </location>
</feature>
<dbReference type="PROSITE" id="PS52007">
    <property type="entry name" value="PADR1"/>
    <property type="match status" value="1"/>
</dbReference>
<dbReference type="SUPFAM" id="SSF142921">
    <property type="entry name" value="WGR domain-like"/>
    <property type="match status" value="1"/>
</dbReference>
<dbReference type="InterPro" id="IPR050800">
    <property type="entry name" value="ARTD/PARP"/>
</dbReference>
<evidence type="ECO:0000256" key="3">
    <source>
        <dbReference type="ARBA" id="ARBA00022676"/>
    </source>
</evidence>
<dbReference type="InterPro" id="IPR001510">
    <property type="entry name" value="Znf_PARP"/>
</dbReference>
<dbReference type="InterPro" id="IPR012982">
    <property type="entry name" value="PARP1-like_PADR1_Zn_ribbon"/>
</dbReference>
<dbReference type="Gene3D" id="3.30.1740.10">
    <property type="entry name" value="Zinc finger, PARP-type"/>
    <property type="match status" value="1"/>
</dbReference>
<dbReference type="PANTHER" id="PTHR10459:SF60">
    <property type="entry name" value="POLY [ADP-RIBOSE] POLYMERASE 2"/>
    <property type="match status" value="1"/>
</dbReference>
<dbReference type="InterPro" id="IPR029071">
    <property type="entry name" value="Ubiquitin-like_domsf"/>
</dbReference>
<evidence type="ECO:0000256" key="1">
    <source>
        <dbReference type="ARBA" id="ARBA00004123"/>
    </source>
</evidence>
<feature type="region of interest" description="Disordered" evidence="11">
    <location>
        <begin position="537"/>
        <end position="558"/>
    </location>
</feature>
<keyword evidence="5" id="KW-0479">Metal-binding</keyword>
<dbReference type="Pfam" id="PF05406">
    <property type="entry name" value="WGR"/>
    <property type="match status" value="1"/>
</dbReference>
<evidence type="ECO:0000256" key="6">
    <source>
        <dbReference type="ARBA" id="ARBA00022771"/>
    </source>
</evidence>
<dbReference type="WBParaSite" id="ACRNAN_Path_795.g3001.t3">
    <property type="protein sequence ID" value="ACRNAN_Path_795.g3001.t3"/>
    <property type="gene ID" value="ACRNAN_Path_795.g3001"/>
</dbReference>
<dbReference type="GO" id="GO:1990404">
    <property type="term" value="F:NAD+-protein mono-ADP-ribosyltransferase activity"/>
    <property type="evidence" value="ECO:0007669"/>
    <property type="project" value="TreeGrafter"/>
</dbReference>
<evidence type="ECO:0000259" key="13">
    <source>
        <dbReference type="PROSITE" id="PS51977"/>
    </source>
</evidence>
<dbReference type="Pfam" id="PF08063">
    <property type="entry name" value="Zn_ribbon_PADR1"/>
    <property type="match status" value="1"/>
</dbReference>
<evidence type="ECO:0000256" key="2">
    <source>
        <dbReference type="ARBA" id="ARBA00012020"/>
    </source>
</evidence>
<dbReference type="InterPro" id="IPR036930">
    <property type="entry name" value="WGR_dom_sf"/>
</dbReference>
<evidence type="ECO:0000256" key="9">
    <source>
        <dbReference type="ARBA" id="ARBA00023242"/>
    </source>
</evidence>
<organism evidence="14 15">
    <name type="scientific">Acrobeloides nanus</name>
    <dbReference type="NCBI Taxonomy" id="290746"/>
    <lineage>
        <taxon>Eukaryota</taxon>
        <taxon>Metazoa</taxon>
        <taxon>Ecdysozoa</taxon>
        <taxon>Nematoda</taxon>
        <taxon>Chromadorea</taxon>
        <taxon>Rhabditida</taxon>
        <taxon>Tylenchina</taxon>
        <taxon>Cephalobomorpha</taxon>
        <taxon>Cephaloboidea</taxon>
        <taxon>Cephalobidae</taxon>
        <taxon>Acrobeloides</taxon>
    </lineage>
</organism>
<keyword evidence="6" id="KW-0863">Zinc-finger</keyword>